<reference evidence="1" key="1">
    <citation type="submission" date="2020-02" db="EMBL/GenBank/DDBJ databases">
        <authorList>
            <person name="Meier V. D."/>
        </authorList>
    </citation>
    <scope>NUCLEOTIDE SEQUENCE</scope>
    <source>
        <strain evidence="1">AVDCRST_MAG02</strain>
    </source>
</reference>
<proteinExistence type="predicted"/>
<accession>A0A6J4QZS4</accession>
<name>A0A6J4QZS4_9ACTN</name>
<dbReference type="EMBL" id="CADCVH010000045">
    <property type="protein sequence ID" value="CAA9454619.1"/>
    <property type="molecule type" value="Genomic_DNA"/>
</dbReference>
<evidence type="ECO:0000313" key="1">
    <source>
        <dbReference type="EMBL" id="CAA9454619.1"/>
    </source>
</evidence>
<sequence>MARTVSAKMGIKEGARAIFVDAPETALRAIDPPDLDVAPELAGWFDYVHLFAKGRAELDDAFPKLKAHLKPTGMLWVSWPKNKKLGTDLTLPKVIEIGYNHGLVESKCLSVDETWSALKFTHPVKGKAYNNSYGRLPARFA</sequence>
<organism evidence="1">
    <name type="scientific">uncultured Rubrobacteraceae bacterium</name>
    <dbReference type="NCBI Taxonomy" id="349277"/>
    <lineage>
        <taxon>Bacteria</taxon>
        <taxon>Bacillati</taxon>
        <taxon>Actinomycetota</taxon>
        <taxon>Rubrobacteria</taxon>
        <taxon>Rubrobacterales</taxon>
        <taxon>Rubrobacteraceae</taxon>
        <taxon>environmental samples</taxon>
    </lineage>
</organism>
<evidence type="ECO:0008006" key="2">
    <source>
        <dbReference type="Google" id="ProtNLM"/>
    </source>
</evidence>
<protein>
    <recommendedName>
        <fullName evidence="2">DUF3052 domain-containing protein</fullName>
    </recommendedName>
</protein>
<gene>
    <name evidence="1" type="ORF">AVDCRST_MAG02-1402</name>
</gene>
<dbReference type="AlphaFoldDB" id="A0A6J4QZS4"/>